<keyword evidence="5 10" id="KW-0812">Transmembrane</keyword>
<comment type="subcellular location">
    <subcellularLocation>
        <location evidence="1">Cell membrane</location>
        <topology evidence="1">Multi-pass membrane protein</topology>
    </subcellularLocation>
    <subcellularLocation>
        <location evidence="9">Membrane</location>
        <topology evidence="9">Multi-pass membrane protein</topology>
    </subcellularLocation>
</comment>
<dbReference type="Pfam" id="PF01618">
    <property type="entry name" value="MotA_ExbB"/>
    <property type="match status" value="1"/>
</dbReference>
<dbReference type="EMBL" id="CP006585">
    <property type="protein sequence ID" value="AGW14885.1"/>
    <property type="molecule type" value="Genomic_DNA"/>
</dbReference>
<dbReference type="PATRIC" id="fig|1121448.10.peg.3133"/>
<evidence type="ECO:0000256" key="10">
    <source>
        <dbReference type="SAM" id="Phobius"/>
    </source>
</evidence>
<evidence type="ECO:0000256" key="5">
    <source>
        <dbReference type="ARBA" id="ARBA00022692"/>
    </source>
</evidence>
<evidence type="ECO:0000256" key="7">
    <source>
        <dbReference type="ARBA" id="ARBA00023136"/>
    </source>
</evidence>
<feature type="transmembrane region" description="Helical" evidence="10">
    <location>
        <begin position="168"/>
        <end position="193"/>
    </location>
</feature>
<keyword evidence="6 10" id="KW-1133">Transmembrane helix</keyword>
<keyword evidence="8" id="KW-0131">Cell cycle</keyword>
<evidence type="ECO:0000256" key="2">
    <source>
        <dbReference type="ARBA" id="ARBA00022475"/>
    </source>
</evidence>
<proteinExistence type="inferred from homology"/>
<evidence type="ECO:0000259" key="11">
    <source>
        <dbReference type="Pfam" id="PF01618"/>
    </source>
</evidence>
<accession>T2GE59</accession>
<evidence type="ECO:0000256" key="9">
    <source>
        <dbReference type="RuleBase" id="RU004057"/>
    </source>
</evidence>
<dbReference type="PANTHER" id="PTHR30625:SF3">
    <property type="entry name" value="TOL-PAL SYSTEM PROTEIN TOLQ"/>
    <property type="match status" value="1"/>
</dbReference>
<dbReference type="GO" id="GO:0051301">
    <property type="term" value="P:cell division"/>
    <property type="evidence" value="ECO:0007669"/>
    <property type="project" value="UniProtKB-KW"/>
</dbReference>
<dbReference type="PANTHER" id="PTHR30625">
    <property type="entry name" value="PROTEIN TOLQ"/>
    <property type="match status" value="1"/>
</dbReference>
<dbReference type="GO" id="GO:0005886">
    <property type="term" value="C:plasma membrane"/>
    <property type="evidence" value="ECO:0007669"/>
    <property type="project" value="UniProtKB-SubCell"/>
</dbReference>
<reference evidence="13" key="2">
    <citation type="submission" date="2013-07" db="EMBL/GenBank/DDBJ databases">
        <authorList>
            <person name="Morais-Silva F.O."/>
            <person name="Rezende A.M."/>
            <person name="Pimentel C."/>
            <person name="Resende D.M."/>
            <person name="Santos C.I."/>
            <person name="Clemente C."/>
            <person name="de Oliveira L.M."/>
            <person name="da Silva S.M."/>
            <person name="Costa D.A."/>
            <person name="Varela-Raposo A."/>
            <person name="Horacio E.C.A."/>
            <person name="Matos M."/>
            <person name="Flores O."/>
            <person name="Ruiz J.C."/>
            <person name="Rodrigues-Pousada C."/>
        </authorList>
    </citation>
    <scope>NUCLEOTIDE SEQUENCE [LARGE SCALE GENOMIC DNA]</scope>
    <source>
        <strain evidence="13">ATCC 19364 / DSM 1382 / NCIMB 9332 / VKM B-1759</strain>
    </source>
</reference>
<dbReference type="AlphaFoldDB" id="T2GE59"/>
<dbReference type="STRING" id="1121448.DGI_3176"/>
<keyword evidence="9" id="KW-0653">Protein transport</keyword>
<organism evidence="12 13">
    <name type="scientific">Megalodesulfovibrio gigas (strain ATCC 19364 / DSM 1382 / NCIMB 9332 / VKM B-1759)</name>
    <name type="common">Desulfovibrio gigas</name>
    <dbReference type="NCBI Taxonomy" id="1121448"/>
    <lineage>
        <taxon>Bacteria</taxon>
        <taxon>Pseudomonadati</taxon>
        <taxon>Thermodesulfobacteriota</taxon>
        <taxon>Desulfovibrionia</taxon>
        <taxon>Desulfovibrionales</taxon>
        <taxon>Desulfovibrionaceae</taxon>
        <taxon>Megalodesulfovibrio</taxon>
    </lineage>
</organism>
<keyword evidence="9" id="KW-0813">Transport</keyword>
<protein>
    <recommendedName>
        <fullName evidence="11">MotA/TolQ/ExbB proton channel domain-containing protein</fullName>
    </recommendedName>
</protein>
<dbReference type="InterPro" id="IPR002898">
    <property type="entry name" value="MotA_ExbB_proton_chnl"/>
</dbReference>
<keyword evidence="2" id="KW-1003">Cell membrane</keyword>
<dbReference type="InterPro" id="IPR050790">
    <property type="entry name" value="ExbB/TolQ_transport"/>
</dbReference>
<evidence type="ECO:0000256" key="8">
    <source>
        <dbReference type="ARBA" id="ARBA00023306"/>
    </source>
</evidence>
<feature type="domain" description="MotA/TolQ/ExbB proton channel" evidence="11">
    <location>
        <begin position="98"/>
        <end position="203"/>
    </location>
</feature>
<name>T2GE59_MEGG1</name>
<dbReference type="KEGG" id="dgg:DGI_3176"/>
<feature type="transmembrane region" description="Helical" evidence="10">
    <location>
        <begin position="125"/>
        <end position="148"/>
    </location>
</feature>
<evidence type="ECO:0000256" key="1">
    <source>
        <dbReference type="ARBA" id="ARBA00004651"/>
    </source>
</evidence>
<evidence type="ECO:0000256" key="4">
    <source>
        <dbReference type="ARBA" id="ARBA00022618"/>
    </source>
</evidence>
<evidence type="ECO:0000256" key="6">
    <source>
        <dbReference type="ARBA" id="ARBA00022989"/>
    </source>
</evidence>
<evidence type="ECO:0000313" key="12">
    <source>
        <dbReference type="EMBL" id="AGW14885.1"/>
    </source>
</evidence>
<gene>
    <name evidence="12" type="primary">tolQ2</name>
    <name evidence="12" type="ORF">DGI_3176</name>
</gene>
<dbReference type="GO" id="GO:0043213">
    <property type="term" value="P:bacteriocin transport"/>
    <property type="evidence" value="ECO:0007669"/>
    <property type="project" value="InterPro"/>
</dbReference>
<dbReference type="Proteomes" id="UP000016587">
    <property type="component" value="Chromosome"/>
</dbReference>
<comment type="similarity">
    <text evidence="9">Belongs to the exbB/tolQ family.</text>
</comment>
<feature type="transmembrane region" description="Helical" evidence="10">
    <location>
        <begin position="12"/>
        <end position="38"/>
    </location>
</feature>
<keyword evidence="3" id="KW-0997">Cell inner membrane</keyword>
<keyword evidence="13" id="KW-1185">Reference proteome</keyword>
<keyword evidence="7 10" id="KW-0472">Membrane</keyword>
<dbReference type="NCBIfam" id="TIGR02796">
    <property type="entry name" value="tolQ"/>
    <property type="match status" value="1"/>
</dbReference>
<dbReference type="InterPro" id="IPR014163">
    <property type="entry name" value="Tol-Pal_TolQ"/>
</dbReference>
<dbReference type="GO" id="GO:0017038">
    <property type="term" value="P:protein import"/>
    <property type="evidence" value="ECO:0007669"/>
    <property type="project" value="TreeGrafter"/>
</dbReference>
<sequence>MGYLEILGQATLVVKLVIALLVVMSLTSWTIICTKIFMLKGAKRRAVRDMGAFQEARSLHLAIERMGLDSYSPAYRVAVEGVNELNRFEEYSSPDKGQVETVVENLRRALRHGVSNEVSRLTASLSFLATCASSAPFIGLFGTVWGIMHSFHSIGKQGAASLATVAPGISEALIATAIGLLVAIPAAIAYNYFNGLISHLEAELVNFAGVFLNRVQRELPSMAQA</sequence>
<evidence type="ECO:0000313" key="13">
    <source>
        <dbReference type="Proteomes" id="UP000016587"/>
    </source>
</evidence>
<reference evidence="12 13" key="1">
    <citation type="journal article" date="2013" name="J. Bacteriol.">
        <title>Roles of HynAB and Ech, the only two hydrogenases found in the model sulfate reducer Desulfovibrio gigas.</title>
        <authorList>
            <person name="Morais-Silva F.O."/>
            <person name="Santos C.I."/>
            <person name="Rodrigues R."/>
            <person name="Pereira I.A."/>
            <person name="Rodrigues-Pousada C."/>
        </authorList>
    </citation>
    <scope>NUCLEOTIDE SEQUENCE [LARGE SCALE GENOMIC DNA]</scope>
    <source>
        <strain evidence="13">ATCC 19364 / DSM 1382 / NCIMB 9332 / VKM B-1759</strain>
    </source>
</reference>
<dbReference type="HOGENOM" id="CLU_053325_2_2_7"/>
<dbReference type="eggNOG" id="COG0811">
    <property type="taxonomic scope" value="Bacteria"/>
</dbReference>
<keyword evidence="4" id="KW-0132">Cell division</keyword>
<evidence type="ECO:0000256" key="3">
    <source>
        <dbReference type="ARBA" id="ARBA00022519"/>
    </source>
</evidence>
<dbReference type="OrthoDB" id="9805133at2"/>